<evidence type="ECO:0000313" key="1">
    <source>
        <dbReference type="EMBL" id="ORB55475.1"/>
    </source>
</evidence>
<comment type="caution">
    <text evidence="1">The sequence shown here is derived from an EMBL/GenBank/DDBJ whole genome shotgun (WGS) entry which is preliminary data.</text>
</comment>
<organism evidence="1 2">
    <name type="scientific">Mycobacteroides saopaulense</name>
    <dbReference type="NCBI Taxonomy" id="1578165"/>
    <lineage>
        <taxon>Bacteria</taxon>
        <taxon>Bacillati</taxon>
        <taxon>Actinomycetota</taxon>
        <taxon>Actinomycetes</taxon>
        <taxon>Mycobacteriales</taxon>
        <taxon>Mycobacteriaceae</taxon>
        <taxon>Mycobacteroides</taxon>
    </lineage>
</organism>
<accession>A0A1X0J1A0</accession>
<dbReference type="AlphaFoldDB" id="A0A1X0J1A0"/>
<sequence>MGGCVNVSGTPRHAELTLVDCGSAQHTYRIFRRVNTPRECGDADRPYYYNSKATGQFTACLDLDWDSQSCLNIADPDVTKVACTDTNANNKIKPVKVLLHTTTLDNCPHGGYPHPLRGFTICTETQP</sequence>
<reference evidence="1 2" key="1">
    <citation type="submission" date="2016-12" db="EMBL/GenBank/DDBJ databases">
        <title>The new phylogeny of genus Mycobacterium.</title>
        <authorList>
            <person name="Tortoli E."/>
            <person name="Trovato A."/>
            <person name="Cirillo D.M."/>
        </authorList>
    </citation>
    <scope>NUCLEOTIDE SEQUENCE [LARGE SCALE GENOMIC DNA]</scope>
    <source>
        <strain evidence="1 2">CCUG 66554</strain>
    </source>
</reference>
<evidence type="ECO:0000313" key="2">
    <source>
        <dbReference type="Proteomes" id="UP000192434"/>
    </source>
</evidence>
<protein>
    <recommendedName>
        <fullName evidence="3">Liporotein LppU</fullName>
    </recommendedName>
</protein>
<gene>
    <name evidence="1" type="ORF">BST43_14845</name>
</gene>
<name>A0A1X0J1A0_9MYCO</name>
<proteinExistence type="predicted"/>
<evidence type="ECO:0008006" key="3">
    <source>
        <dbReference type="Google" id="ProtNLM"/>
    </source>
</evidence>
<dbReference type="EMBL" id="MVII01000018">
    <property type="protein sequence ID" value="ORB55475.1"/>
    <property type="molecule type" value="Genomic_DNA"/>
</dbReference>
<dbReference type="Proteomes" id="UP000192434">
    <property type="component" value="Unassembled WGS sequence"/>
</dbReference>